<dbReference type="PATRIC" id="fig|1324261.3.peg.905"/>
<keyword evidence="2" id="KW-1185">Reference proteome</keyword>
<sequence length="276" mass="30726">MERLPYIDEHAITIDANRDDTWAALLRVMCRDPQDPSTVPFGFALDEARPPARFALKGRHWFAVYRWVFELDALDGAARTRLRAATWANFPGVHGRAYRALVIGTGGHRVVVRHTLKRVAAAVLDARAQTGESAADYVDVFEVPITAGDARTAEQTFRDGLGDSPGAGGHLVLWIHRHVLRLRLGPARSSGHLIGWPIVRSDPDELVLAVEGPLMRGELTLRRQDGRRAVLTTRLHYRRRIAAPAVWALIGPLHRVVAPRLMRRSARRVRVPAGIS</sequence>
<protein>
    <recommendedName>
        <fullName evidence="3">DUF2867 domain-containing protein</fullName>
    </recommendedName>
</protein>
<name>A0A051UGJ8_9MYCO</name>
<organism evidence="1 2">
    <name type="scientific">Mycobacterium [tuberculosis] TKK-01-0051</name>
    <dbReference type="NCBI Taxonomy" id="1324261"/>
    <lineage>
        <taxon>Bacteria</taxon>
        <taxon>Bacillati</taxon>
        <taxon>Actinomycetota</taxon>
        <taxon>Actinomycetes</taxon>
        <taxon>Mycobacteriales</taxon>
        <taxon>Mycobacteriaceae</taxon>
        <taxon>Mycobacterium</taxon>
        <taxon>Mycobacterium avium complex (MAC)</taxon>
    </lineage>
</organism>
<dbReference type="Pfam" id="PF11066">
    <property type="entry name" value="DUF2867"/>
    <property type="match status" value="1"/>
</dbReference>
<evidence type="ECO:0000313" key="1">
    <source>
        <dbReference type="EMBL" id="KBZ68344.1"/>
    </source>
</evidence>
<dbReference type="EMBL" id="JLXW01000002">
    <property type="protein sequence ID" value="KBZ68344.1"/>
    <property type="molecule type" value="Genomic_DNA"/>
</dbReference>
<proteinExistence type="predicted"/>
<dbReference type="Proteomes" id="UP000025947">
    <property type="component" value="Unassembled WGS sequence"/>
</dbReference>
<comment type="caution">
    <text evidence="1">The sequence shown here is derived from an EMBL/GenBank/DDBJ whole genome shotgun (WGS) entry which is preliminary data.</text>
</comment>
<dbReference type="InterPro" id="IPR021295">
    <property type="entry name" value="DUF2867"/>
</dbReference>
<dbReference type="AlphaFoldDB" id="A0A051UGJ8"/>
<dbReference type="RefSeq" id="WP_044483623.1">
    <property type="nucleotide sequence ID" value="NZ_KK328284.1"/>
</dbReference>
<accession>A0A051UGJ8</accession>
<evidence type="ECO:0008006" key="3">
    <source>
        <dbReference type="Google" id="ProtNLM"/>
    </source>
</evidence>
<reference evidence="1 2" key="1">
    <citation type="submission" date="2014-04" db="EMBL/GenBank/DDBJ databases">
        <title>The Genome Sequence of Mycobacterium tuberculosis TKK-01-0051.</title>
        <authorList>
            <consortium name="The Broad Institute Genomics Platform"/>
            <consortium name="The Broad Institute Genome Sequencing Center for Infectious Disease"/>
            <person name="Earl A.M."/>
            <person name="Cohen K."/>
            <person name="Pym A."/>
            <person name="Bishai W."/>
            <person name="Maharaj K."/>
            <person name="Desjardins C."/>
            <person name="Abeel T."/>
            <person name="Young S."/>
            <person name="Zeng Q."/>
            <person name="Gargeya S."/>
            <person name="Abouelleil A."/>
            <person name="Alvarado L."/>
            <person name="Chapman S.B."/>
            <person name="Gainer-Dewar J."/>
            <person name="Goldberg J."/>
            <person name="Griggs A."/>
            <person name="Gujja S."/>
            <person name="Hansen M."/>
            <person name="Howarth C."/>
            <person name="Imamovic A."/>
            <person name="Larimer J."/>
            <person name="Murphy C."/>
            <person name="Naylor J."/>
            <person name="Pearson M."/>
            <person name="Poon T.W."/>
            <person name="Priest M."/>
            <person name="Roberts A."/>
            <person name="Saif S."/>
            <person name="Shea T."/>
            <person name="Sykes S."/>
            <person name="Wortman J."/>
            <person name="Nusbaum C."/>
            <person name="Birren B."/>
        </authorList>
    </citation>
    <scope>NUCLEOTIDE SEQUENCE [LARGE SCALE GENOMIC DNA]</scope>
    <source>
        <strain evidence="1 2">TKK-01-0051</strain>
    </source>
</reference>
<evidence type="ECO:0000313" key="2">
    <source>
        <dbReference type="Proteomes" id="UP000025947"/>
    </source>
</evidence>
<dbReference type="HOGENOM" id="CLU_1018719_0_0_11"/>
<gene>
    <name evidence="1" type="ORF">K875_00891</name>
</gene>